<proteinExistence type="predicted"/>
<name>A0ABU0T6N7_9ACTN</name>
<organism evidence="1 2">
    <name type="scientific">Streptomyces umbrinus</name>
    <dbReference type="NCBI Taxonomy" id="67370"/>
    <lineage>
        <taxon>Bacteria</taxon>
        <taxon>Bacillati</taxon>
        <taxon>Actinomycetota</taxon>
        <taxon>Actinomycetes</taxon>
        <taxon>Kitasatosporales</taxon>
        <taxon>Streptomycetaceae</taxon>
        <taxon>Streptomyces</taxon>
        <taxon>Streptomyces phaeochromogenes group</taxon>
    </lineage>
</organism>
<evidence type="ECO:0000313" key="1">
    <source>
        <dbReference type="EMBL" id="MDQ1031332.1"/>
    </source>
</evidence>
<evidence type="ECO:0000313" key="2">
    <source>
        <dbReference type="Proteomes" id="UP001230328"/>
    </source>
</evidence>
<gene>
    <name evidence="1" type="ORF">QF035_008914</name>
</gene>
<accession>A0ABU0T6N7</accession>
<keyword evidence="2" id="KW-1185">Reference proteome</keyword>
<reference evidence="1 2" key="1">
    <citation type="submission" date="2023-07" db="EMBL/GenBank/DDBJ databases">
        <title>Comparative genomics of wheat-associated soil bacteria to identify genetic determinants of phenazine resistance.</title>
        <authorList>
            <person name="Mouncey N."/>
        </authorList>
    </citation>
    <scope>NUCLEOTIDE SEQUENCE [LARGE SCALE GENOMIC DNA]</scope>
    <source>
        <strain evidence="1 2">V2I4</strain>
    </source>
</reference>
<dbReference type="Proteomes" id="UP001230328">
    <property type="component" value="Unassembled WGS sequence"/>
</dbReference>
<dbReference type="EMBL" id="JAUSZI010000002">
    <property type="protein sequence ID" value="MDQ1031332.1"/>
    <property type="molecule type" value="Genomic_DNA"/>
</dbReference>
<protein>
    <submittedName>
        <fullName evidence="1">Uncharacterized protein</fullName>
    </submittedName>
</protein>
<sequence>MLHWNVKTERPESIPVGRELSGLSACADECEAWMARITQG</sequence>
<comment type="caution">
    <text evidence="1">The sequence shown here is derived from an EMBL/GenBank/DDBJ whole genome shotgun (WGS) entry which is preliminary data.</text>
</comment>